<dbReference type="Pfam" id="PF00672">
    <property type="entry name" value="HAMP"/>
    <property type="match status" value="1"/>
</dbReference>
<evidence type="ECO:0000256" key="5">
    <source>
        <dbReference type="SAM" id="Phobius"/>
    </source>
</evidence>
<evidence type="ECO:0000259" key="6">
    <source>
        <dbReference type="PROSITE" id="PS50111"/>
    </source>
</evidence>
<dbReference type="Gene3D" id="1.10.287.950">
    <property type="entry name" value="Methyl-accepting chemotaxis protein"/>
    <property type="match status" value="1"/>
</dbReference>
<evidence type="ECO:0000256" key="3">
    <source>
        <dbReference type="PROSITE-ProRule" id="PRU00284"/>
    </source>
</evidence>
<name>A0ABS4KTI2_9CLOT</name>
<feature type="domain" description="HAMP" evidence="7">
    <location>
        <begin position="221"/>
        <end position="262"/>
    </location>
</feature>
<dbReference type="InterPro" id="IPR003660">
    <property type="entry name" value="HAMP_dom"/>
</dbReference>
<evidence type="ECO:0000256" key="2">
    <source>
        <dbReference type="ARBA" id="ARBA00029447"/>
    </source>
</evidence>
<dbReference type="Gene3D" id="6.10.340.10">
    <property type="match status" value="1"/>
</dbReference>
<protein>
    <submittedName>
        <fullName evidence="8">Methyl-accepting chemotaxis protein</fullName>
    </submittedName>
</protein>
<dbReference type="PROSITE" id="PS50885">
    <property type="entry name" value="HAMP"/>
    <property type="match status" value="1"/>
</dbReference>
<dbReference type="Pfam" id="PF05227">
    <property type="entry name" value="CHASE3"/>
    <property type="match status" value="1"/>
</dbReference>
<keyword evidence="9" id="KW-1185">Reference proteome</keyword>
<reference evidence="8 9" key="1">
    <citation type="submission" date="2021-03" db="EMBL/GenBank/DDBJ databases">
        <title>Genomic Encyclopedia of Type Strains, Phase IV (KMG-IV): sequencing the most valuable type-strain genomes for metagenomic binning, comparative biology and taxonomic classification.</title>
        <authorList>
            <person name="Goeker M."/>
        </authorList>
    </citation>
    <scope>NUCLEOTIDE SEQUENCE [LARGE SCALE GENOMIC DNA]</scope>
    <source>
        <strain evidence="8 9">DSM 28783</strain>
    </source>
</reference>
<feature type="coiled-coil region" evidence="4">
    <location>
        <begin position="81"/>
        <end position="108"/>
    </location>
</feature>
<dbReference type="SMART" id="SM00283">
    <property type="entry name" value="MA"/>
    <property type="match status" value="1"/>
</dbReference>
<comment type="similarity">
    <text evidence="2">Belongs to the methyl-accepting chemotaxis (MCP) protein family.</text>
</comment>
<evidence type="ECO:0000256" key="1">
    <source>
        <dbReference type="ARBA" id="ARBA00023224"/>
    </source>
</evidence>
<dbReference type="PRINTS" id="PR00260">
    <property type="entry name" value="CHEMTRNSDUCR"/>
</dbReference>
<dbReference type="PANTHER" id="PTHR32089">
    <property type="entry name" value="METHYL-ACCEPTING CHEMOTAXIS PROTEIN MCPB"/>
    <property type="match status" value="1"/>
</dbReference>
<proteinExistence type="inferred from homology"/>
<dbReference type="PANTHER" id="PTHR32089:SF112">
    <property type="entry name" value="LYSOZYME-LIKE PROTEIN-RELATED"/>
    <property type="match status" value="1"/>
</dbReference>
<keyword evidence="5" id="KW-0472">Membrane</keyword>
<dbReference type="InterPro" id="IPR004090">
    <property type="entry name" value="Chemotax_Me-accpt_rcpt"/>
</dbReference>
<evidence type="ECO:0000259" key="7">
    <source>
        <dbReference type="PROSITE" id="PS50885"/>
    </source>
</evidence>
<dbReference type="InterPro" id="IPR007891">
    <property type="entry name" value="CHASE3"/>
</dbReference>
<keyword evidence="5" id="KW-1133">Transmembrane helix</keyword>
<organism evidence="8 9">
    <name type="scientific">Clostridium algifaecis</name>
    <dbReference type="NCBI Taxonomy" id="1472040"/>
    <lineage>
        <taxon>Bacteria</taxon>
        <taxon>Bacillati</taxon>
        <taxon>Bacillota</taxon>
        <taxon>Clostridia</taxon>
        <taxon>Eubacteriales</taxon>
        <taxon>Clostridiaceae</taxon>
        <taxon>Clostridium</taxon>
    </lineage>
</organism>
<dbReference type="SUPFAM" id="SSF58104">
    <property type="entry name" value="Methyl-accepting chemotaxis protein (MCP) signaling domain"/>
    <property type="match status" value="1"/>
</dbReference>
<keyword evidence="1 3" id="KW-0807">Transducer</keyword>
<dbReference type="PROSITE" id="PS50111">
    <property type="entry name" value="CHEMOTAXIS_TRANSDUC_2"/>
    <property type="match status" value="1"/>
</dbReference>
<feature type="transmembrane region" description="Helical" evidence="5">
    <location>
        <begin position="12"/>
        <end position="33"/>
    </location>
</feature>
<dbReference type="EMBL" id="JAGGLM010000013">
    <property type="protein sequence ID" value="MBP2033359.1"/>
    <property type="molecule type" value="Genomic_DNA"/>
</dbReference>
<evidence type="ECO:0000256" key="4">
    <source>
        <dbReference type="SAM" id="Coils"/>
    </source>
</evidence>
<dbReference type="RefSeq" id="WP_209702500.1">
    <property type="nucleotide sequence ID" value="NZ_JAGGLM010000013.1"/>
</dbReference>
<dbReference type="Proteomes" id="UP001519307">
    <property type="component" value="Unassembled WGS sequence"/>
</dbReference>
<evidence type="ECO:0000313" key="8">
    <source>
        <dbReference type="EMBL" id="MBP2033359.1"/>
    </source>
</evidence>
<dbReference type="Pfam" id="PF00015">
    <property type="entry name" value="MCPsignal"/>
    <property type="match status" value="1"/>
</dbReference>
<accession>A0ABS4KTI2</accession>
<sequence>MFKNAKIRVKFLIGFGIILIMMLITTVCAYYNFSHMETIQNKIINNVVPIDKINKEINNELIDEESGVRGYIASNGDAKYLETYSSSRKNLENEINEIQKYCAQYDSLTVIMKNEEIPNIEVINKHFDSQIQLVKTGKIEIARDRLGDGKGYMDVCKNIQGKLDNEINKITADSLNSSKLASIQSKLIMGIIFLISFLIATFIAVFFSSMMRTQLTRGIIALEEISNGNLSIEPLKVDSKDEFGQLGNAINSMQNSMKDIVISIINETENVNKALAISNKDIKELTVELEGISATVEQLSAGMEETAASTEEINSSSCEIESVVGTIADKAQDGAESAEEISKKALALKDDSVKLQEDANKTRLNIKIVMDAALEKTKKVEKIRALSETIFEISSQTNLLALNASIESVRAGEAGKGFSIVAEEIGKLAESSSEAVKQIQDTIDIVFEAVNNLSDASKCTLDYIETKVVKSYKDSVIVGESYNKDALYISNLVTDFSSTSQELLASMKTVSESINEISKANSEGSTGTNDIAEKILKIKDRADEVKDETVYVKESAEHLKTIVSKFSI</sequence>
<gene>
    <name evidence="8" type="ORF">J2Z42_002062</name>
</gene>
<comment type="caution">
    <text evidence="8">The sequence shown here is derived from an EMBL/GenBank/DDBJ whole genome shotgun (WGS) entry which is preliminary data.</text>
</comment>
<keyword evidence="5" id="KW-0812">Transmembrane</keyword>
<feature type="transmembrane region" description="Helical" evidence="5">
    <location>
        <begin position="187"/>
        <end position="207"/>
    </location>
</feature>
<dbReference type="CDD" id="cd06225">
    <property type="entry name" value="HAMP"/>
    <property type="match status" value="1"/>
</dbReference>
<keyword evidence="4" id="KW-0175">Coiled coil</keyword>
<evidence type="ECO:0000313" key="9">
    <source>
        <dbReference type="Proteomes" id="UP001519307"/>
    </source>
</evidence>
<feature type="domain" description="Methyl-accepting transducer" evidence="6">
    <location>
        <begin position="281"/>
        <end position="518"/>
    </location>
</feature>
<dbReference type="InterPro" id="IPR004089">
    <property type="entry name" value="MCPsignal_dom"/>
</dbReference>